<dbReference type="AlphaFoldDB" id="A0A1I0GFV4"/>
<keyword evidence="10" id="KW-0670">Pyruvate</keyword>
<evidence type="ECO:0000256" key="9">
    <source>
        <dbReference type="ARBA" id="ARBA00047371"/>
    </source>
</evidence>
<dbReference type="InterPro" id="IPR008210">
    <property type="entry name" value="PEP_carboxykinase_N"/>
</dbReference>
<dbReference type="OrthoDB" id="9806325at2"/>
<evidence type="ECO:0000256" key="2">
    <source>
        <dbReference type="ARBA" id="ARBA00006052"/>
    </source>
</evidence>
<dbReference type="SUPFAM" id="SSF53795">
    <property type="entry name" value="PEP carboxykinase-like"/>
    <property type="match status" value="1"/>
</dbReference>
<dbReference type="GO" id="GO:0016301">
    <property type="term" value="F:kinase activity"/>
    <property type="evidence" value="ECO:0007669"/>
    <property type="project" value="UniProtKB-KW"/>
</dbReference>
<protein>
    <recommendedName>
        <fullName evidence="3">phosphoenolpyruvate carboxykinase (ATP)</fullName>
        <ecNumber evidence="3">4.1.1.49</ecNumber>
    </recommendedName>
</protein>
<evidence type="ECO:0000256" key="1">
    <source>
        <dbReference type="ARBA" id="ARBA00004742"/>
    </source>
</evidence>
<name>A0A1I0GFV4_9FIRM</name>
<keyword evidence="4" id="KW-0312">Gluconeogenesis</keyword>
<keyword evidence="5" id="KW-0547">Nucleotide-binding</keyword>
<dbReference type="UniPathway" id="UPA00138"/>
<keyword evidence="7" id="KW-0067">ATP-binding</keyword>
<dbReference type="InterPro" id="IPR001272">
    <property type="entry name" value="PEP_carboxykinase_ATP"/>
</dbReference>
<dbReference type="Proteomes" id="UP000199568">
    <property type="component" value="Unassembled WGS sequence"/>
</dbReference>
<keyword evidence="10" id="KW-0418">Kinase</keyword>
<dbReference type="Pfam" id="PF01293">
    <property type="entry name" value="PEPCK_ATP"/>
    <property type="match status" value="1"/>
</dbReference>
<organism evidence="10 11">
    <name type="scientific">Natronincola peptidivorans</name>
    <dbReference type="NCBI Taxonomy" id="426128"/>
    <lineage>
        <taxon>Bacteria</taxon>
        <taxon>Bacillati</taxon>
        <taxon>Bacillota</taxon>
        <taxon>Clostridia</taxon>
        <taxon>Peptostreptococcales</taxon>
        <taxon>Natronincolaceae</taxon>
        <taxon>Natronincola</taxon>
    </lineage>
</organism>
<dbReference type="Gene3D" id="2.170.8.10">
    <property type="entry name" value="Phosphoenolpyruvate Carboxykinase, domain 2"/>
    <property type="match status" value="1"/>
</dbReference>
<dbReference type="Gene3D" id="3.90.228.20">
    <property type="match status" value="1"/>
</dbReference>
<evidence type="ECO:0000313" key="10">
    <source>
        <dbReference type="EMBL" id="SET68990.1"/>
    </source>
</evidence>
<dbReference type="SUPFAM" id="SSF68923">
    <property type="entry name" value="PEP carboxykinase N-terminal domain"/>
    <property type="match status" value="1"/>
</dbReference>
<keyword evidence="10" id="KW-0808">Transferase</keyword>
<evidence type="ECO:0000256" key="7">
    <source>
        <dbReference type="ARBA" id="ARBA00022840"/>
    </source>
</evidence>
<comment type="similarity">
    <text evidence="2">Belongs to the phosphoenolpyruvate carboxykinase (ATP) family.</text>
</comment>
<keyword evidence="8" id="KW-0456">Lyase</keyword>
<dbReference type="PANTHER" id="PTHR30031">
    <property type="entry name" value="PHOSPHOENOLPYRUVATE CARBOXYKINASE ATP"/>
    <property type="match status" value="1"/>
</dbReference>
<evidence type="ECO:0000256" key="8">
    <source>
        <dbReference type="ARBA" id="ARBA00023239"/>
    </source>
</evidence>
<gene>
    <name evidence="10" type="ORF">SAMN05660297_03159</name>
</gene>
<evidence type="ECO:0000313" key="11">
    <source>
        <dbReference type="Proteomes" id="UP000199568"/>
    </source>
</evidence>
<comment type="pathway">
    <text evidence="1">Carbohydrate biosynthesis; gluconeogenesis.</text>
</comment>
<dbReference type="STRING" id="426128.SAMN05660297_03159"/>
<evidence type="ECO:0000256" key="3">
    <source>
        <dbReference type="ARBA" id="ARBA00012363"/>
    </source>
</evidence>
<keyword evidence="6" id="KW-0210">Decarboxylase</keyword>
<dbReference type="GO" id="GO:0006094">
    <property type="term" value="P:gluconeogenesis"/>
    <property type="evidence" value="ECO:0007669"/>
    <property type="project" value="UniProtKB-UniPathway"/>
</dbReference>
<dbReference type="EC" id="4.1.1.49" evidence="3"/>
<reference evidence="10 11" key="1">
    <citation type="submission" date="2016-10" db="EMBL/GenBank/DDBJ databases">
        <authorList>
            <person name="de Groot N.N."/>
        </authorList>
    </citation>
    <scope>NUCLEOTIDE SEQUENCE [LARGE SCALE GENOMIC DNA]</scope>
    <source>
        <strain evidence="10 11">DSM 18979</strain>
    </source>
</reference>
<evidence type="ECO:0000256" key="4">
    <source>
        <dbReference type="ARBA" id="ARBA00022432"/>
    </source>
</evidence>
<dbReference type="Gene3D" id="3.40.449.10">
    <property type="entry name" value="Phosphoenolpyruvate Carboxykinase, domain 1"/>
    <property type="match status" value="1"/>
</dbReference>
<sequence length="509" mass="57750">MTKLKNKAIEIENLIDNPSVEELRRLAQHHEKTTTYQSASYVSQVRNRSAKHSFIIDDVELGIGQKGISRGEAEKIILQVKDYLSNQEVIRLDRRMGNNNEFSFNCRLYITKEYSRIAYMWNNTLFEALDKNNPDFTSIYVPEWPERIIIVDPINYETYILGTDYFGEAKKSFLRMAMYKVKNDKGLGLHAGSKVLRVKDKEGNLNEVGFIMFGLSGTGKTTLTIHNHGLEGEEAAIVRQDDVVFMDEKGACFGSENGFFIKTEGLDPSQKVLYDAAIHPATVFENVMVNEEGIIDFENTELTSNGRGVVLRQEIVNTDDSIDIEKANKIIFITRRNDIIPPVAKLTPEQAAMYFMLGESIETSAGDPTKAGQAKRCVGTNPFIIGPEAVEGQRIMEILKNNKDMECYLLNTGSVGAKEGFEGEKITITVSTEIMKQIAKDTIEWKKDEDWGYEVPLAMEGLDLCKYEPKQYYTEIEYKNIVNALRKERKQWLEQFDNIVIEGKAIIAS</sequence>
<accession>A0A1I0GFV4</accession>
<dbReference type="EMBL" id="FOHU01000020">
    <property type="protein sequence ID" value="SET68990.1"/>
    <property type="molecule type" value="Genomic_DNA"/>
</dbReference>
<dbReference type="PIRSF" id="PIRSF006294">
    <property type="entry name" value="PEP_crbxkin"/>
    <property type="match status" value="1"/>
</dbReference>
<dbReference type="PANTHER" id="PTHR30031:SF0">
    <property type="entry name" value="PHOSPHOENOLPYRUVATE CARBOXYKINASE (ATP)"/>
    <property type="match status" value="1"/>
</dbReference>
<dbReference type="GO" id="GO:0004612">
    <property type="term" value="F:phosphoenolpyruvate carboxykinase (ATP) activity"/>
    <property type="evidence" value="ECO:0007669"/>
    <property type="project" value="UniProtKB-EC"/>
</dbReference>
<dbReference type="NCBIfam" id="NF006821">
    <property type="entry name" value="PRK09344.1-3"/>
    <property type="match status" value="1"/>
</dbReference>
<dbReference type="GO" id="GO:0005524">
    <property type="term" value="F:ATP binding"/>
    <property type="evidence" value="ECO:0007669"/>
    <property type="project" value="UniProtKB-KW"/>
</dbReference>
<dbReference type="GO" id="GO:0005829">
    <property type="term" value="C:cytosol"/>
    <property type="evidence" value="ECO:0007669"/>
    <property type="project" value="TreeGrafter"/>
</dbReference>
<proteinExistence type="inferred from homology"/>
<evidence type="ECO:0000256" key="5">
    <source>
        <dbReference type="ARBA" id="ARBA00022741"/>
    </source>
</evidence>
<keyword evidence="11" id="KW-1185">Reference proteome</keyword>
<dbReference type="InterPro" id="IPR013035">
    <property type="entry name" value="PEP_carboxykinase_C"/>
</dbReference>
<comment type="catalytic activity">
    <reaction evidence="9">
        <text>oxaloacetate + ATP = phosphoenolpyruvate + ADP + CO2</text>
        <dbReference type="Rhea" id="RHEA:18617"/>
        <dbReference type="ChEBI" id="CHEBI:16452"/>
        <dbReference type="ChEBI" id="CHEBI:16526"/>
        <dbReference type="ChEBI" id="CHEBI:30616"/>
        <dbReference type="ChEBI" id="CHEBI:58702"/>
        <dbReference type="ChEBI" id="CHEBI:456216"/>
        <dbReference type="EC" id="4.1.1.49"/>
    </reaction>
</comment>
<evidence type="ECO:0000256" key="6">
    <source>
        <dbReference type="ARBA" id="ARBA00022793"/>
    </source>
</evidence>